<accession>A0A1I2X9B8</accession>
<dbReference type="Pfam" id="PF00005">
    <property type="entry name" value="ABC_tran"/>
    <property type="match status" value="1"/>
</dbReference>
<dbReference type="GO" id="GO:0005886">
    <property type="term" value="C:plasma membrane"/>
    <property type="evidence" value="ECO:0007669"/>
    <property type="project" value="UniProtKB-SubCell"/>
</dbReference>
<evidence type="ECO:0000313" key="14">
    <source>
        <dbReference type="EMBL" id="SFH09559.1"/>
    </source>
</evidence>
<gene>
    <name evidence="14" type="ORF">SAMN04489864_10552</name>
</gene>
<evidence type="ECO:0000256" key="3">
    <source>
        <dbReference type="ARBA" id="ARBA00022475"/>
    </source>
</evidence>
<name>A0A1I2X9B8_9SPHI</name>
<sequence>MRIKQQDLTDCGAACLASIAAHYKLKLPIAKVRQYANTGVNGTNLMGLIEAATKLGFEAKGVKGQQSSLGKIPLPAIAHTILEGNLAHYVVIYKVSRNKVSVMDPIDGKIHQQAIAEFTNEWTGSLLLLLPDQQFRPGNQKISNYRRFWQLIKPHQSIIIQVIFGSLIYTILGLSMVIFVQKITDYVLVDGNGSLLNLMGILMIGILLTQVLTGTIKNLFILRIGQQIDASLILGYYKHLLKLPQQFFDTMRVGEIMARVGDAVKIRTFINEVSIGLMLNIFIVLFSVILMFAYYWKLALFVLVIVPLYMFIYVVSNAINKRIQRRVMENAAELESQMVESLTIVGTIKSFGLEEFANLKIETQFIKLLRTVYKSGTAMVYSGSAVELTSQMLTIVLLWVGASYVLAHEITPGVLFSFYTLIGYFTGPAASLISANKAIQEALIAADRLFDVMDLAVESDVLTIALTSGLIGDIRFENVTFSYTGNVNVFENLSLNIKVGSFTAIVGESGSGKSTLMSLIQNTYPLKKGNIFIGQYDIRYFSNESLRNRLGVVPQKVALFAGNMIDNIAIGDREPNLQRIVDVCTQLDIIKFIESLPNGFQTHLGENGATLSGGQKQRIAIARALYRNPDILILDEATSSLDAASERYVLQTIDLLIKQHKTIIMITHRLSAIRHANHIVVLHKGRIMEEGSHKVLMSAKGPYSAMWQRQFGKY</sequence>
<dbReference type="GO" id="GO:0005524">
    <property type="term" value="F:ATP binding"/>
    <property type="evidence" value="ECO:0007669"/>
    <property type="project" value="UniProtKB-KW"/>
</dbReference>
<keyword evidence="2" id="KW-0813">Transport</keyword>
<evidence type="ECO:0000259" key="11">
    <source>
        <dbReference type="PROSITE" id="PS50893"/>
    </source>
</evidence>
<dbReference type="Proteomes" id="UP000199666">
    <property type="component" value="Unassembled WGS sequence"/>
</dbReference>
<dbReference type="PROSITE" id="PS50929">
    <property type="entry name" value="ABC_TM1F"/>
    <property type="match status" value="1"/>
</dbReference>
<keyword evidence="15" id="KW-1185">Reference proteome</keyword>
<dbReference type="PANTHER" id="PTHR43394">
    <property type="entry name" value="ATP-DEPENDENT PERMEASE MDL1, MITOCHONDRIAL"/>
    <property type="match status" value="1"/>
</dbReference>
<dbReference type="STRING" id="414048.SAMN04489864_10552"/>
<proteinExistence type="predicted"/>
<dbReference type="Gene3D" id="3.90.70.10">
    <property type="entry name" value="Cysteine proteinases"/>
    <property type="match status" value="1"/>
</dbReference>
<feature type="transmembrane region" description="Helical" evidence="10">
    <location>
        <begin position="275"/>
        <end position="294"/>
    </location>
</feature>
<dbReference type="SUPFAM" id="SSF52540">
    <property type="entry name" value="P-loop containing nucleoside triphosphate hydrolases"/>
    <property type="match status" value="1"/>
</dbReference>
<feature type="domain" description="ABC transporter" evidence="11">
    <location>
        <begin position="474"/>
        <end position="709"/>
    </location>
</feature>
<evidence type="ECO:0000259" key="13">
    <source>
        <dbReference type="PROSITE" id="PS50990"/>
    </source>
</evidence>
<dbReference type="CDD" id="cd18570">
    <property type="entry name" value="ABC_6TM_PCAT1_LagD_like"/>
    <property type="match status" value="1"/>
</dbReference>
<dbReference type="InterPro" id="IPR003593">
    <property type="entry name" value="AAA+_ATPase"/>
</dbReference>
<dbReference type="InterPro" id="IPR011527">
    <property type="entry name" value="ABC1_TM_dom"/>
</dbReference>
<dbReference type="RefSeq" id="WP_090993439.1">
    <property type="nucleotide sequence ID" value="NZ_FOPP01000005.1"/>
</dbReference>
<reference evidence="14 15" key="1">
    <citation type="submission" date="2016-10" db="EMBL/GenBank/DDBJ databases">
        <authorList>
            <person name="de Groot N.N."/>
        </authorList>
    </citation>
    <scope>NUCLEOTIDE SEQUENCE [LARGE SCALE GENOMIC DNA]</scope>
    <source>
        <strain evidence="14 15">DSM 18684</strain>
    </source>
</reference>
<dbReference type="Pfam" id="PF00664">
    <property type="entry name" value="ABC_membrane"/>
    <property type="match status" value="1"/>
</dbReference>
<dbReference type="FunFam" id="3.40.50.300:FF:000221">
    <property type="entry name" value="Multidrug ABC transporter ATP-binding protein"/>
    <property type="match status" value="1"/>
</dbReference>
<keyword evidence="8 10" id="KW-1133">Transmembrane helix</keyword>
<feature type="transmembrane region" description="Helical" evidence="10">
    <location>
        <begin position="300"/>
        <end position="319"/>
    </location>
</feature>
<dbReference type="PROSITE" id="PS50893">
    <property type="entry name" value="ABC_TRANSPORTER_2"/>
    <property type="match status" value="1"/>
</dbReference>
<evidence type="ECO:0000259" key="12">
    <source>
        <dbReference type="PROSITE" id="PS50929"/>
    </source>
</evidence>
<dbReference type="InterPro" id="IPR017871">
    <property type="entry name" value="ABC_transporter-like_CS"/>
</dbReference>
<dbReference type="InterPro" id="IPR036640">
    <property type="entry name" value="ABC1_TM_sf"/>
</dbReference>
<dbReference type="InterPro" id="IPR039421">
    <property type="entry name" value="Type_1_exporter"/>
</dbReference>
<dbReference type="GO" id="GO:0016887">
    <property type="term" value="F:ATP hydrolysis activity"/>
    <property type="evidence" value="ECO:0007669"/>
    <property type="project" value="InterPro"/>
</dbReference>
<evidence type="ECO:0000313" key="15">
    <source>
        <dbReference type="Proteomes" id="UP000199666"/>
    </source>
</evidence>
<keyword evidence="3" id="KW-1003">Cell membrane</keyword>
<feature type="transmembrane region" description="Helical" evidence="10">
    <location>
        <begin position="158"/>
        <end position="180"/>
    </location>
</feature>
<evidence type="ECO:0000256" key="2">
    <source>
        <dbReference type="ARBA" id="ARBA00022448"/>
    </source>
</evidence>
<dbReference type="Pfam" id="PF03412">
    <property type="entry name" value="Peptidase_C39"/>
    <property type="match status" value="1"/>
</dbReference>
<dbReference type="PROSITE" id="PS50990">
    <property type="entry name" value="PEPTIDASE_C39"/>
    <property type="match status" value="1"/>
</dbReference>
<keyword evidence="6" id="KW-0378">Hydrolase</keyword>
<comment type="subcellular location">
    <subcellularLocation>
        <location evidence="1">Cell membrane</location>
        <topology evidence="1">Multi-pass membrane protein</topology>
    </subcellularLocation>
</comment>
<dbReference type="AlphaFoldDB" id="A0A1I2X9B8"/>
<dbReference type="InterPro" id="IPR005074">
    <property type="entry name" value="Peptidase_C39"/>
</dbReference>
<evidence type="ECO:0000256" key="10">
    <source>
        <dbReference type="SAM" id="Phobius"/>
    </source>
</evidence>
<dbReference type="InterPro" id="IPR027417">
    <property type="entry name" value="P-loop_NTPase"/>
</dbReference>
<protein>
    <submittedName>
        <fullName evidence="14">Bacteriocin-processing peptidase. Cysteine peptidase. MEROPS family C39</fullName>
    </submittedName>
</protein>
<evidence type="ECO:0000256" key="4">
    <source>
        <dbReference type="ARBA" id="ARBA00022692"/>
    </source>
</evidence>
<keyword evidence="5" id="KW-0547">Nucleotide-binding</keyword>
<evidence type="ECO:0000256" key="7">
    <source>
        <dbReference type="ARBA" id="ARBA00022840"/>
    </source>
</evidence>
<feature type="transmembrane region" description="Helical" evidence="10">
    <location>
        <begin position="195"/>
        <end position="216"/>
    </location>
</feature>
<dbReference type="GO" id="GO:0006508">
    <property type="term" value="P:proteolysis"/>
    <property type="evidence" value="ECO:0007669"/>
    <property type="project" value="InterPro"/>
</dbReference>
<dbReference type="GO" id="GO:0015421">
    <property type="term" value="F:ABC-type oligopeptide transporter activity"/>
    <property type="evidence" value="ECO:0007669"/>
    <property type="project" value="TreeGrafter"/>
</dbReference>
<feature type="transmembrane region" description="Helical" evidence="10">
    <location>
        <begin position="388"/>
        <end position="407"/>
    </location>
</feature>
<evidence type="ECO:0000256" key="6">
    <source>
        <dbReference type="ARBA" id="ARBA00022801"/>
    </source>
</evidence>
<keyword evidence="4 10" id="KW-0812">Transmembrane</keyword>
<dbReference type="SMART" id="SM00382">
    <property type="entry name" value="AAA"/>
    <property type="match status" value="1"/>
</dbReference>
<dbReference type="EMBL" id="FOPP01000005">
    <property type="protein sequence ID" value="SFH09559.1"/>
    <property type="molecule type" value="Genomic_DNA"/>
</dbReference>
<feature type="domain" description="ABC transmembrane type-1" evidence="12">
    <location>
        <begin position="160"/>
        <end position="441"/>
    </location>
</feature>
<dbReference type="PANTHER" id="PTHR43394:SF1">
    <property type="entry name" value="ATP-BINDING CASSETTE SUB-FAMILY B MEMBER 10, MITOCHONDRIAL"/>
    <property type="match status" value="1"/>
</dbReference>
<dbReference type="PROSITE" id="PS00211">
    <property type="entry name" value="ABC_TRANSPORTER_1"/>
    <property type="match status" value="1"/>
</dbReference>
<dbReference type="Gene3D" id="1.20.1560.10">
    <property type="entry name" value="ABC transporter type 1, transmembrane domain"/>
    <property type="match status" value="1"/>
</dbReference>
<feature type="transmembrane region" description="Helical" evidence="10">
    <location>
        <begin position="413"/>
        <end position="433"/>
    </location>
</feature>
<evidence type="ECO:0000256" key="1">
    <source>
        <dbReference type="ARBA" id="ARBA00004651"/>
    </source>
</evidence>
<dbReference type="GO" id="GO:0008233">
    <property type="term" value="F:peptidase activity"/>
    <property type="evidence" value="ECO:0007669"/>
    <property type="project" value="InterPro"/>
</dbReference>
<dbReference type="CDD" id="cd02418">
    <property type="entry name" value="Peptidase_C39B"/>
    <property type="match status" value="1"/>
</dbReference>
<evidence type="ECO:0000256" key="5">
    <source>
        <dbReference type="ARBA" id="ARBA00022741"/>
    </source>
</evidence>
<feature type="domain" description="Peptidase C39" evidence="13">
    <location>
        <begin position="5"/>
        <end position="129"/>
    </location>
</feature>
<keyword evidence="9 10" id="KW-0472">Membrane</keyword>
<dbReference type="InterPro" id="IPR003439">
    <property type="entry name" value="ABC_transporter-like_ATP-bd"/>
</dbReference>
<keyword evidence="7" id="KW-0067">ATP-binding</keyword>
<dbReference type="SUPFAM" id="SSF90123">
    <property type="entry name" value="ABC transporter transmembrane region"/>
    <property type="match status" value="1"/>
</dbReference>
<evidence type="ECO:0000256" key="8">
    <source>
        <dbReference type="ARBA" id="ARBA00022989"/>
    </source>
</evidence>
<evidence type="ECO:0000256" key="9">
    <source>
        <dbReference type="ARBA" id="ARBA00023136"/>
    </source>
</evidence>
<dbReference type="Gene3D" id="3.40.50.300">
    <property type="entry name" value="P-loop containing nucleotide triphosphate hydrolases"/>
    <property type="match status" value="1"/>
</dbReference>
<dbReference type="OrthoDB" id="9760358at2"/>
<organism evidence="14 15">
    <name type="scientific">Pedobacter insulae</name>
    <dbReference type="NCBI Taxonomy" id="414048"/>
    <lineage>
        <taxon>Bacteria</taxon>
        <taxon>Pseudomonadati</taxon>
        <taxon>Bacteroidota</taxon>
        <taxon>Sphingobacteriia</taxon>
        <taxon>Sphingobacteriales</taxon>
        <taxon>Sphingobacteriaceae</taxon>
        <taxon>Pedobacter</taxon>
    </lineage>
</organism>